<proteinExistence type="predicted"/>
<evidence type="ECO:0000256" key="1">
    <source>
        <dbReference type="SAM" id="Phobius"/>
    </source>
</evidence>
<reference evidence="2" key="1">
    <citation type="submission" date="2024-05" db="EMBL/GenBank/DDBJ databases">
        <title>Defense systems in Pseudomonas aeruginosa.</title>
        <authorList>
            <person name="van den Berg D.F."/>
            <person name="Costa R.A."/>
        </authorList>
    </citation>
    <scope>NUCLEOTIDE SEQUENCE</scope>
</reference>
<organism evidence="2">
    <name type="scientific">Pseudomonas phage vB_PaeP_FBPa42</name>
    <dbReference type="NCBI Taxonomy" id="3231240"/>
    <lineage>
        <taxon>Viruses</taxon>
    </lineage>
</organism>
<keyword evidence="1" id="KW-1133">Transmembrane helix</keyword>
<dbReference type="EMBL" id="PP813864">
    <property type="protein sequence ID" value="XCN26782.1"/>
    <property type="molecule type" value="Genomic_DNA"/>
</dbReference>
<feature type="transmembrane region" description="Helical" evidence="1">
    <location>
        <begin position="12"/>
        <end position="29"/>
    </location>
</feature>
<evidence type="ECO:0000313" key="2">
    <source>
        <dbReference type="EMBL" id="XCN26782.1"/>
    </source>
</evidence>
<keyword evidence="1" id="KW-0812">Transmembrane</keyword>
<accession>A0AAU8KX57</accession>
<name>A0AAU8KX57_9VIRU</name>
<keyword evidence="1" id="KW-0472">Membrane</keyword>
<protein>
    <submittedName>
        <fullName evidence="2">Uncharacterized protein</fullName>
    </submittedName>
</protein>
<sequence length="31" mass="3785">MYRKILAQFMQVMYATAFMLVFILATYYQDI</sequence>